<keyword evidence="3" id="KW-0862">Zinc</keyword>
<dbReference type="GeneID" id="27369658"/>
<dbReference type="OrthoDB" id="2519322at2759"/>
<keyword evidence="1" id="KW-0479">Metal-binding</keyword>
<protein>
    <submittedName>
        <fullName evidence="5">Zinc finger, MYND-type protein</fullName>
    </submittedName>
</protein>
<evidence type="ECO:0000259" key="4">
    <source>
        <dbReference type="Pfam" id="PF01753"/>
    </source>
</evidence>
<dbReference type="HOGENOM" id="CLU_1349570_0_0_1"/>
<name>M7WLI9_RHOT1</name>
<evidence type="ECO:0000256" key="1">
    <source>
        <dbReference type="ARBA" id="ARBA00022723"/>
    </source>
</evidence>
<evidence type="ECO:0000313" key="6">
    <source>
        <dbReference type="Proteomes" id="UP000016926"/>
    </source>
</evidence>
<dbReference type="SUPFAM" id="SSF144232">
    <property type="entry name" value="HIT/MYND zinc finger-like"/>
    <property type="match status" value="1"/>
</dbReference>
<organism evidence="5 6">
    <name type="scientific">Rhodotorula toruloides (strain NP11)</name>
    <name type="common">Yeast</name>
    <name type="synonym">Rhodosporidium toruloides</name>
    <dbReference type="NCBI Taxonomy" id="1130832"/>
    <lineage>
        <taxon>Eukaryota</taxon>
        <taxon>Fungi</taxon>
        <taxon>Dikarya</taxon>
        <taxon>Basidiomycota</taxon>
        <taxon>Pucciniomycotina</taxon>
        <taxon>Microbotryomycetes</taxon>
        <taxon>Sporidiobolales</taxon>
        <taxon>Sporidiobolaceae</taxon>
        <taxon>Rhodotorula</taxon>
    </lineage>
</organism>
<evidence type="ECO:0000256" key="3">
    <source>
        <dbReference type="ARBA" id="ARBA00022833"/>
    </source>
</evidence>
<keyword evidence="2" id="KW-0863">Zinc-finger</keyword>
<dbReference type="Proteomes" id="UP000016926">
    <property type="component" value="Unassembled WGS sequence"/>
</dbReference>
<dbReference type="AlphaFoldDB" id="M7WLI9"/>
<evidence type="ECO:0000313" key="5">
    <source>
        <dbReference type="EMBL" id="EMS18715.1"/>
    </source>
</evidence>
<reference evidence="5 6" key="1">
    <citation type="journal article" date="2012" name="Nat. Commun.">
        <title>A multi-omic map of the lipid-producing yeast Rhodosporidium toruloides.</title>
        <authorList>
            <person name="Zhu Z."/>
            <person name="Zhang S."/>
            <person name="Liu H."/>
            <person name="Shen H."/>
            <person name="Lin X."/>
            <person name="Yang F."/>
            <person name="Zhou Y.J."/>
            <person name="Jin G."/>
            <person name="Ye M."/>
            <person name="Zou H."/>
            <person name="Zou H."/>
            <person name="Zhao Z.K."/>
        </authorList>
    </citation>
    <scope>NUCLEOTIDE SEQUENCE [LARGE SCALE GENOMIC DNA]</scope>
    <source>
        <strain evidence="5 6">NP11</strain>
    </source>
</reference>
<keyword evidence="6" id="KW-1185">Reference proteome</keyword>
<evidence type="ECO:0000256" key="2">
    <source>
        <dbReference type="ARBA" id="ARBA00022771"/>
    </source>
</evidence>
<gene>
    <name evidence="5" type="ORF">RHTO_05645</name>
</gene>
<dbReference type="EMBL" id="KB722676">
    <property type="protein sequence ID" value="EMS18715.1"/>
    <property type="molecule type" value="Genomic_DNA"/>
</dbReference>
<feature type="domain" description="MYND-type" evidence="4">
    <location>
        <begin position="10"/>
        <end position="50"/>
    </location>
</feature>
<proteinExistence type="predicted"/>
<dbReference type="RefSeq" id="XP_016269834.1">
    <property type="nucleotide sequence ID" value="XM_016419306.1"/>
</dbReference>
<dbReference type="Pfam" id="PF01753">
    <property type="entry name" value="zf-MYND"/>
    <property type="match status" value="1"/>
</dbReference>
<dbReference type="GO" id="GO:0008270">
    <property type="term" value="F:zinc ion binding"/>
    <property type="evidence" value="ECO:0007669"/>
    <property type="project" value="UniProtKB-KW"/>
</dbReference>
<dbReference type="Gene3D" id="6.10.140.2220">
    <property type="match status" value="1"/>
</dbReference>
<dbReference type="InterPro" id="IPR002893">
    <property type="entry name" value="Znf_MYND"/>
</dbReference>
<sequence length="203" mass="22507">MPAQPPTAPCEVCGATTTTNCSSCAQVGIDLFFCSRDCQKLVWCSHKFVCGTGGRAGPIKIPELSAEEIEDLKARADNSMWLEIGGFSSVKADLERFSGRSFEYVLKHLPGPTWSTAELPLKPLLVAAVARPRDSYKFTDNFRYDVEGIAALTARLHRRYILWMFDGMGTGDQELADALQNVPLNVFMDPKELLKRRMSPSAR</sequence>
<accession>M7WLI9</accession>